<dbReference type="PIRSF" id="PIRSF029509">
    <property type="entry name" value="UCP029509"/>
    <property type="match status" value="1"/>
</dbReference>
<feature type="transmembrane region" description="Helical" evidence="1">
    <location>
        <begin position="51"/>
        <end position="74"/>
    </location>
</feature>
<keyword evidence="4" id="KW-1185">Reference proteome</keyword>
<protein>
    <submittedName>
        <fullName evidence="3">DUF2231 domain-containing protein</fullName>
    </submittedName>
</protein>
<dbReference type="RefSeq" id="WP_196225561.1">
    <property type="nucleotide sequence ID" value="NZ_JALKHS010000019.1"/>
</dbReference>
<evidence type="ECO:0000313" key="4">
    <source>
        <dbReference type="Proteomes" id="UP001203512"/>
    </source>
</evidence>
<evidence type="ECO:0000313" key="3">
    <source>
        <dbReference type="EMBL" id="MCK0533296.1"/>
    </source>
</evidence>
<keyword evidence="1" id="KW-0472">Membrane</keyword>
<feature type="transmembrane region" description="Helical" evidence="1">
    <location>
        <begin position="21"/>
        <end position="39"/>
    </location>
</feature>
<evidence type="ECO:0000256" key="1">
    <source>
        <dbReference type="SAM" id="Phobius"/>
    </source>
</evidence>
<keyword evidence="1" id="KW-0812">Transmembrane</keyword>
<keyword evidence="1" id="KW-1133">Transmembrane helix</keyword>
<organism evidence="3 4">
    <name type="scientific">Sphingobium agri</name>
    <dbReference type="NCBI Taxonomy" id="2933566"/>
    <lineage>
        <taxon>Bacteria</taxon>
        <taxon>Pseudomonadati</taxon>
        <taxon>Pseudomonadota</taxon>
        <taxon>Alphaproteobacteria</taxon>
        <taxon>Sphingomonadales</taxon>
        <taxon>Sphingomonadaceae</taxon>
        <taxon>Sphingobium</taxon>
    </lineage>
</organism>
<feature type="transmembrane region" description="Helical" evidence="1">
    <location>
        <begin position="110"/>
        <end position="134"/>
    </location>
</feature>
<feature type="domain" description="DUF2231" evidence="2">
    <location>
        <begin position="14"/>
        <end position="148"/>
    </location>
</feature>
<dbReference type="Proteomes" id="UP001203512">
    <property type="component" value="Unassembled WGS sequence"/>
</dbReference>
<name>A0ABT0E1R0_9SPHN</name>
<dbReference type="InterPro" id="IPR019251">
    <property type="entry name" value="DUF2231_TM"/>
</dbReference>
<dbReference type="EMBL" id="JALKHS010000019">
    <property type="protein sequence ID" value="MCK0533296.1"/>
    <property type="molecule type" value="Genomic_DNA"/>
</dbReference>
<comment type="caution">
    <text evidence="3">The sequence shown here is derived from an EMBL/GenBank/DDBJ whole genome shotgun (WGS) entry which is preliminary data.</text>
</comment>
<proteinExistence type="predicted"/>
<sequence length="157" mass="17196">MHHSNPKSTASVAGHPLHPMLIPFPIAFFVGGLAVDIAYRQSLDPFWPMAATYLLGAGLAMAALAALAGLTDFLGDRRIRSLRAAWYHLIGNVTVVLIETINLWRRLEDGISFVLPTGLGLSIVATLMLLFNGWKGWEMVYRHRVGIAQEAKDLTSS</sequence>
<dbReference type="Pfam" id="PF09990">
    <property type="entry name" value="DUF2231"/>
    <property type="match status" value="1"/>
</dbReference>
<accession>A0ABT0E1R0</accession>
<gene>
    <name evidence="3" type="ORF">MU848_17025</name>
</gene>
<feature type="transmembrane region" description="Helical" evidence="1">
    <location>
        <begin position="86"/>
        <end position="104"/>
    </location>
</feature>
<reference evidence="3 4" key="1">
    <citation type="submission" date="2022-04" db="EMBL/GenBank/DDBJ databases">
        <authorList>
            <person name="Huq M.A."/>
        </authorList>
    </citation>
    <scope>NUCLEOTIDE SEQUENCE [LARGE SCALE GENOMIC DNA]</scope>
    <source>
        <strain evidence="3 4">MAH-33</strain>
    </source>
</reference>
<evidence type="ECO:0000259" key="2">
    <source>
        <dbReference type="Pfam" id="PF09990"/>
    </source>
</evidence>
<dbReference type="InterPro" id="IPR016923">
    <property type="entry name" value="UCP029509"/>
</dbReference>